<keyword evidence="3" id="KW-1185">Reference proteome</keyword>
<dbReference type="SUPFAM" id="SSF56672">
    <property type="entry name" value="DNA/RNA polymerases"/>
    <property type="match status" value="1"/>
</dbReference>
<reference evidence="2 3" key="1">
    <citation type="journal article" date="2021" name="Elife">
        <title>Chloroplast acquisition without the gene transfer in kleptoplastic sea slugs, Plakobranchus ocellatus.</title>
        <authorList>
            <person name="Maeda T."/>
            <person name="Takahashi S."/>
            <person name="Yoshida T."/>
            <person name="Shimamura S."/>
            <person name="Takaki Y."/>
            <person name="Nagai Y."/>
            <person name="Toyoda A."/>
            <person name="Suzuki Y."/>
            <person name="Arimoto A."/>
            <person name="Ishii H."/>
            <person name="Satoh N."/>
            <person name="Nishiyama T."/>
            <person name="Hasebe M."/>
            <person name="Maruyama T."/>
            <person name="Minagawa J."/>
            <person name="Obokata J."/>
            <person name="Shigenobu S."/>
        </authorList>
    </citation>
    <scope>NUCLEOTIDE SEQUENCE [LARGE SCALE GENOMIC DNA]</scope>
</reference>
<accession>A0AAV4FSA0</accession>
<evidence type="ECO:0000256" key="1">
    <source>
        <dbReference type="SAM" id="MobiDB-lite"/>
    </source>
</evidence>
<dbReference type="EMBL" id="BMAT01011618">
    <property type="protein sequence ID" value="GFR75871.1"/>
    <property type="molecule type" value="Genomic_DNA"/>
</dbReference>
<name>A0AAV4FSA0_9GAST</name>
<protein>
    <submittedName>
        <fullName evidence="2">Uncharacterized protein</fullName>
    </submittedName>
</protein>
<dbReference type="Proteomes" id="UP000762676">
    <property type="component" value="Unassembled WGS sequence"/>
</dbReference>
<sequence>MPSLAQTETIKDVISDDLSQRQQEELNSLLVEYKDVLTDVPGRTNSYTYDKRLTSSTPKRRKPYPTPQALRATLNGEVRNMLNAGITEPFDNPYCSPSVIVKKCCAGNRY</sequence>
<gene>
    <name evidence="2" type="ORF">ElyMa_005785600</name>
</gene>
<evidence type="ECO:0000313" key="3">
    <source>
        <dbReference type="Proteomes" id="UP000762676"/>
    </source>
</evidence>
<proteinExistence type="predicted"/>
<dbReference type="InterPro" id="IPR043502">
    <property type="entry name" value="DNA/RNA_pol_sf"/>
</dbReference>
<feature type="region of interest" description="Disordered" evidence="1">
    <location>
        <begin position="40"/>
        <end position="67"/>
    </location>
</feature>
<evidence type="ECO:0000313" key="2">
    <source>
        <dbReference type="EMBL" id="GFR75871.1"/>
    </source>
</evidence>
<dbReference type="Gene3D" id="3.10.10.10">
    <property type="entry name" value="HIV Type 1 Reverse Transcriptase, subunit A, domain 1"/>
    <property type="match status" value="1"/>
</dbReference>
<comment type="caution">
    <text evidence="2">The sequence shown here is derived from an EMBL/GenBank/DDBJ whole genome shotgun (WGS) entry which is preliminary data.</text>
</comment>
<dbReference type="AlphaFoldDB" id="A0AAV4FSA0"/>
<organism evidence="2 3">
    <name type="scientific">Elysia marginata</name>
    <dbReference type="NCBI Taxonomy" id="1093978"/>
    <lineage>
        <taxon>Eukaryota</taxon>
        <taxon>Metazoa</taxon>
        <taxon>Spiralia</taxon>
        <taxon>Lophotrochozoa</taxon>
        <taxon>Mollusca</taxon>
        <taxon>Gastropoda</taxon>
        <taxon>Heterobranchia</taxon>
        <taxon>Euthyneura</taxon>
        <taxon>Panpulmonata</taxon>
        <taxon>Sacoglossa</taxon>
        <taxon>Placobranchoidea</taxon>
        <taxon>Plakobranchidae</taxon>
        <taxon>Elysia</taxon>
    </lineage>
</organism>